<evidence type="ECO:0000313" key="1">
    <source>
        <dbReference type="EMBL" id="SVD10004.1"/>
    </source>
</evidence>
<reference evidence="1" key="1">
    <citation type="submission" date="2018-05" db="EMBL/GenBank/DDBJ databases">
        <authorList>
            <person name="Lanie J.A."/>
            <person name="Ng W.-L."/>
            <person name="Kazmierczak K.M."/>
            <person name="Andrzejewski T.M."/>
            <person name="Davidsen T.M."/>
            <person name="Wayne K.J."/>
            <person name="Tettelin H."/>
            <person name="Glass J.I."/>
            <person name="Rusch D."/>
            <person name="Podicherti R."/>
            <person name="Tsui H.-C.T."/>
            <person name="Winkler M.E."/>
        </authorList>
    </citation>
    <scope>NUCLEOTIDE SEQUENCE</scope>
</reference>
<proteinExistence type="predicted"/>
<accession>A0A382SJD6</accession>
<name>A0A382SJD6_9ZZZZ</name>
<gene>
    <name evidence="1" type="ORF">METZ01_LOCUS362858</name>
</gene>
<protein>
    <submittedName>
        <fullName evidence="1">Uncharacterized protein</fullName>
    </submittedName>
</protein>
<dbReference type="AlphaFoldDB" id="A0A382SJD6"/>
<dbReference type="EMBL" id="UINC01129543">
    <property type="protein sequence ID" value="SVD10004.1"/>
    <property type="molecule type" value="Genomic_DNA"/>
</dbReference>
<organism evidence="1">
    <name type="scientific">marine metagenome</name>
    <dbReference type="NCBI Taxonomy" id="408172"/>
    <lineage>
        <taxon>unclassified sequences</taxon>
        <taxon>metagenomes</taxon>
        <taxon>ecological metagenomes</taxon>
    </lineage>
</organism>
<sequence>MIRRNLSVFVIATLFGLTAYVAVLGLNAAITAIGL</sequence>